<dbReference type="InterPro" id="IPR001584">
    <property type="entry name" value="Integrase_cat-core"/>
</dbReference>
<name>A0ABX2K9F7_9PROT</name>
<proteinExistence type="inferred from homology"/>
<dbReference type="PANTHER" id="PTHR35004">
    <property type="entry name" value="TRANSPOSASE RV3428C-RELATED"/>
    <property type="match status" value="1"/>
</dbReference>
<accession>A0ABX2K9F7</accession>
<comment type="similarity">
    <text evidence="1">Belongs to the transposase IS21/IS408/IS1162 family.</text>
</comment>
<sequence length="499" mass="56869">MLIVETIAKIRRAYFVQQKPIKVICREFGLSRKVVRKVIRSEATEFCYTRTNQPLPKIGPWREELDALLLANEGKASRERLTLVRLFETLRSRGYEGGYDAVRRYARVWRQEQGPSVAQAYVPLSFAPGEAYQFDWSHEVVLINGTTVTVKVAHVRLCHSRMLFVRAYPRESQEMVFDAHDRAFAFFKGACTRGIYDNMKTAVDTIFAGKERVYNRRFLQMCSHYLVDPVACTPASGWEKGQVENQVGLVRERFFTPRLRVKSYDELNGLLLDRCVAHAKAYRHPEMRERTVWEMFETERPSLVPYAGRFDGFHAVPASVSKTCLVRFDNNKYSVVAGAVGRLVEIRAYAERIELRQDGRIVGEHARCFGRDRTVFDPWHYVPVLARKPGALRNGAPFKDWVLPAGLERVRRKLAAVEDGDRQMVDILGAVLSDGLPAVEAACAEALREGVHSAAVILNILARRREPAAPITIMTSDALRLRHEPAADCARYDSLRRPL</sequence>
<reference evidence="3 4" key="1">
    <citation type="submission" date="2019-10" db="EMBL/GenBank/DDBJ databases">
        <title>Genome sequence of Azospirillum melinis.</title>
        <authorList>
            <person name="Ambrosini A."/>
            <person name="Sant'Anna F.H."/>
            <person name="Cassan F.D."/>
            <person name="Souza E.M."/>
            <person name="Passaglia L.M.P."/>
        </authorList>
    </citation>
    <scope>NUCLEOTIDE SEQUENCE [LARGE SCALE GENOMIC DNA]</scope>
    <source>
        <strain evidence="3 4">TMCY0552</strain>
    </source>
</reference>
<gene>
    <name evidence="3" type="ORF">GBZ48_13200</name>
</gene>
<dbReference type="SUPFAM" id="SSF53098">
    <property type="entry name" value="Ribonuclease H-like"/>
    <property type="match status" value="1"/>
</dbReference>
<dbReference type="EMBL" id="WHOS01000014">
    <property type="protein sequence ID" value="NUB00245.1"/>
    <property type="molecule type" value="Genomic_DNA"/>
</dbReference>
<evidence type="ECO:0000313" key="4">
    <source>
        <dbReference type="Proteomes" id="UP000605086"/>
    </source>
</evidence>
<evidence type="ECO:0000259" key="2">
    <source>
        <dbReference type="PROSITE" id="PS50994"/>
    </source>
</evidence>
<keyword evidence="4" id="KW-1185">Reference proteome</keyword>
<dbReference type="NCBIfam" id="NF033546">
    <property type="entry name" value="transpos_IS21"/>
    <property type="match status" value="1"/>
</dbReference>
<dbReference type="Pfam" id="PF00665">
    <property type="entry name" value="rve"/>
    <property type="match status" value="1"/>
</dbReference>
<protein>
    <submittedName>
        <fullName evidence="3">IS21 family transposase</fullName>
    </submittedName>
</protein>
<dbReference type="InterPro" id="IPR012337">
    <property type="entry name" value="RNaseH-like_sf"/>
</dbReference>
<organism evidence="3 4">
    <name type="scientific">Azospirillum melinis</name>
    <dbReference type="NCBI Taxonomy" id="328839"/>
    <lineage>
        <taxon>Bacteria</taxon>
        <taxon>Pseudomonadati</taxon>
        <taxon>Pseudomonadota</taxon>
        <taxon>Alphaproteobacteria</taxon>
        <taxon>Rhodospirillales</taxon>
        <taxon>Azospirillaceae</taxon>
        <taxon>Azospirillum</taxon>
    </lineage>
</organism>
<dbReference type="InterPro" id="IPR054353">
    <property type="entry name" value="IstA-like_C"/>
</dbReference>
<evidence type="ECO:0000313" key="3">
    <source>
        <dbReference type="EMBL" id="NUB00245.1"/>
    </source>
</evidence>
<dbReference type="Proteomes" id="UP000605086">
    <property type="component" value="Unassembled WGS sequence"/>
</dbReference>
<dbReference type="Gene3D" id="3.30.420.10">
    <property type="entry name" value="Ribonuclease H-like superfamily/Ribonuclease H"/>
    <property type="match status" value="1"/>
</dbReference>
<comment type="caution">
    <text evidence="3">The sequence shown here is derived from an EMBL/GenBank/DDBJ whole genome shotgun (WGS) entry which is preliminary data.</text>
</comment>
<feature type="domain" description="Integrase catalytic" evidence="2">
    <location>
        <begin position="124"/>
        <end position="300"/>
    </location>
</feature>
<dbReference type="Pfam" id="PF22483">
    <property type="entry name" value="Mu-transpos_C_2"/>
    <property type="match status" value="1"/>
</dbReference>
<evidence type="ECO:0000256" key="1">
    <source>
        <dbReference type="ARBA" id="ARBA00009277"/>
    </source>
</evidence>
<dbReference type="PANTHER" id="PTHR35004:SF7">
    <property type="entry name" value="INTEGRASE PROTEIN"/>
    <property type="match status" value="1"/>
</dbReference>
<dbReference type="PROSITE" id="PS50994">
    <property type="entry name" value="INTEGRASE"/>
    <property type="match status" value="1"/>
</dbReference>
<dbReference type="InterPro" id="IPR036397">
    <property type="entry name" value="RNaseH_sf"/>
</dbReference>